<accession>A0A1U7CPI3</accession>
<keyword evidence="6" id="KW-0067">ATP-binding</keyword>
<dbReference type="InterPro" id="IPR027417">
    <property type="entry name" value="P-loop_NTPase"/>
</dbReference>
<organism evidence="11 12">
    <name type="scientific">Paludisphaera borealis</name>
    <dbReference type="NCBI Taxonomy" id="1387353"/>
    <lineage>
        <taxon>Bacteria</taxon>
        <taxon>Pseudomonadati</taxon>
        <taxon>Planctomycetota</taxon>
        <taxon>Planctomycetia</taxon>
        <taxon>Isosphaerales</taxon>
        <taxon>Isosphaeraceae</taxon>
        <taxon>Paludisphaera</taxon>
    </lineage>
</organism>
<keyword evidence="4" id="KW-0547">Nucleotide-binding</keyword>
<dbReference type="InterPro" id="IPR004604">
    <property type="entry name" value="DNA_recomb/repair_RecN"/>
</dbReference>
<comment type="similarity">
    <text evidence="2 9">Belongs to the RecN family.</text>
</comment>
<evidence type="ECO:0000256" key="6">
    <source>
        <dbReference type="ARBA" id="ARBA00022840"/>
    </source>
</evidence>
<keyword evidence="7 9" id="KW-0234">DNA repair</keyword>
<gene>
    <name evidence="11" type="primary">recN</name>
    <name evidence="11" type="ORF">BSF38_02342</name>
</gene>
<name>A0A1U7CPI3_9BACT</name>
<dbReference type="PIRSF" id="PIRSF003128">
    <property type="entry name" value="RecN"/>
    <property type="match status" value="1"/>
</dbReference>
<evidence type="ECO:0000256" key="2">
    <source>
        <dbReference type="ARBA" id="ARBA00009441"/>
    </source>
</evidence>
<dbReference type="OrthoDB" id="9806954at2"/>
<dbReference type="NCBIfam" id="TIGR00634">
    <property type="entry name" value="recN"/>
    <property type="match status" value="1"/>
</dbReference>
<evidence type="ECO:0000256" key="9">
    <source>
        <dbReference type="PIRNR" id="PIRNR003128"/>
    </source>
</evidence>
<evidence type="ECO:0000256" key="1">
    <source>
        <dbReference type="ARBA" id="ARBA00003618"/>
    </source>
</evidence>
<dbReference type="Gene3D" id="3.40.50.300">
    <property type="entry name" value="P-loop containing nucleotide triphosphate hydrolases"/>
    <property type="match status" value="2"/>
</dbReference>
<evidence type="ECO:0000256" key="8">
    <source>
        <dbReference type="ARBA" id="ARBA00033408"/>
    </source>
</evidence>
<evidence type="ECO:0000256" key="3">
    <source>
        <dbReference type="ARBA" id="ARBA00021315"/>
    </source>
</evidence>
<comment type="function">
    <text evidence="1 9">May be involved in recombinational repair of damaged DNA.</text>
</comment>
<keyword evidence="12" id="KW-1185">Reference proteome</keyword>
<dbReference type="GO" id="GO:0006281">
    <property type="term" value="P:DNA repair"/>
    <property type="evidence" value="ECO:0007669"/>
    <property type="project" value="UniProtKB-KW"/>
</dbReference>
<protein>
    <recommendedName>
        <fullName evidence="3 9">DNA repair protein RecN</fullName>
    </recommendedName>
    <alternativeName>
        <fullName evidence="8 9">Recombination protein N</fullName>
    </alternativeName>
</protein>
<reference evidence="12" key="1">
    <citation type="submission" date="2016-12" db="EMBL/GenBank/DDBJ databases">
        <title>Comparative genomics of four Isosphaeraceae planctomycetes: a common pool of plasmids and glycoside hydrolase genes.</title>
        <authorList>
            <person name="Ivanova A."/>
        </authorList>
    </citation>
    <scope>NUCLEOTIDE SEQUENCE [LARGE SCALE GENOMIC DNA]</scope>
    <source>
        <strain evidence="12">PX4</strain>
    </source>
</reference>
<dbReference type="Proteomes" id="UP000186309">
    <property type="component" value="Chromosome"/>
</dbReference>
<dbReference type="GO" id="GO:0006310">
    <property type="term" value="P:DNA recombination"/>
    <property type="evidence" value="ECO:0007669"/>
    <property type="project" value="InterPro"/>
</dbReference>
<dbReference type="RefSeq" id="WP_076350786.1">
    <property type="nucleotide sequence ID" value="NZ_CP019082.1"/>
</dbReference>
<evidence type="ECO:0000256" key="4">
    <source>
        <dbReference type="ARBA" id="ARBA00022741"/>
    </source>
</evidence>
<evidence type="ECO:0000313" key="11">
    <source>
        <dbReference type="EMBL" id="APW60850.1"/>
    </source>
</evidence>
<dbReference type="EMBL" id="CP019082">
    <property type="protein sequence ID" value="APW60850.1"/>
    <property type="molecule type" value="Genomic_DNA"/>
</dbReference>
<dbReference type="Pfam" id="PF02463">
    <property type="entry name" value="SMC_N"/>
    <property type="match status" value="1"/>
</dbReference>
<sequence length="565" mass="61293">MLRELSVQNLATIEDIQIELEAGFCAWSGETGAGKSLLLTALGLVLGGKASADLVRAGKPEARASAVFEIEHEALQVEIEELLGAALEDGAVIINRRVSAQGRSTAQVNGMPVTIATLQKLGDRLIDVHGQYENRALVDPDRQRALLDAFGGLDPLALAYATARRAHDDLRRTRQALIDASQARQRERTLLEFERDELAAADPKAGEYDELVHESHILGNAGALRAAATEGHDLLYEADNSAQEILKRVARTLEPLARNIPELADAASTLDRLAGETREVAYALRDLGRNWDDDPERLEDLETRLALYRKLANRFHCLPDELAARKAEIDAKLAAIDRDETDLKALDGPLADAWAGVKRSAAALSEGRRKTAKDFGKAIQSRLKPLGMERAKLSVEIETRDLGDDPTSATPPESGADKIEMVFLANPGEVPQPLRKIASGGELSRVTLAAKSVLAAVDRVPTLVFDEIDTGVGGRLGAALGKTLAELARHHQVVCVTHLPQMASYARKQWVIRKQTDRGRTRTTIAPLEEPERVAELAAMLRGDSAAEGTRREALAMLREAQAAC</sequence>
<feature type="domain" description="RecF/RecN/SMC N-terminal" evidence="10">
    <location>
        <begin position="1"/>
        <end position="516"/>
    </location>
</feature>
<keyword evidence="5 9" id="KW-0227">DNA damage</keyword>
<evidence type="ECO:0000256" key="5">
    <source>
        <dbReference type="ARBA" id="ARBA00022763"/>
    </source>
</evidence>
<evidence type="ECO:0000313" key="12">
    <source>
        <dbReference type="Proteomes" id="UP000186309"/>
    </source>
</evidence>
<dbReference type="STRING" id="1387353.BSF38_02342"/>
<dbReference type="GO" id="GO:0009432">
    <property type="term" value="P:SOS response"/>
    <property type="evidence" value="ECO:0007669"/>
    <property type="project" value="TreeGrafter"/>
</dbReference>
<dbReference type="PANTHER" id="PTHR11059:SF0">
    <property type="entry name" value="DNA REPAIR PROTEIN RECN"/>
    <property type="match status" value="1"/>
</dbReference>
<dbReference type="CDD" id="cd03241">
    <property type="entry name" value="ABC_RecN"/>
    <property type="match status" value="1"/>
</dbReference>
<evidence type="ECO:0000259" key="10">
    <source>
        <dbReference type="Pfam" id="PF02463"/>
    </source>
</evidence>
<dbReference type="InterPro" id="IPR003395">
    <property type="entry name" value="RecF/RecN/SMC_N"/>
</dbReference>
<dbReference type="AlphaFoldDB" id="A0A1U7CPI3"/>
<dbReference type="GO" id="GO:0043590">
    <property type="term" value="C:bacterial nucleoid"/>
    <property type="evidence" value="ECO:0007669"/>
    <property type="project" value="TreeGrafter"/>
</dbReference>
<proteinExistence type="inferred from homology"/>
<evidence type="ECO:0000256" key="7">
    <source>
        <dbReference type="ARBA" id="ARBA00023204"/>
    </source>
</evidence>
<dbReference type="KEGG" id="pbor:BSF38_02342"/>
<dbReference type="GO" id="GO:0005524">
    <property type="term" value="F:ATP binding"/>
    <property type="evidence" value="ECO:0007669"/>
    <property type="project" value="UniProtKB-KW"/>
</dbReference>
<dbReference type="Gene3D" id="6.10.140.1090">
    <property type="match status" value="1"/>
</dbReference>
<dbReference type="SUPFAM" id="SSF52540">
    <property type="entry name" value="P-loop containing nucleoside triphosphate hydrolases"/>
    <property type="match status" value="2"/>
</dbReference>
<dbReference type="PANTHER" id="PTHR11059">
    <property type="entry name" value="DNA REPAIR PROTEIN RECN"/>
    <property type="match status" value="1"/>
</dbReference>